<protein>
    <submittedName>
        <fullName evidence="2">Uncharacterized protein</fullName>
    </submittedName>
</protein>
<evidence type="ECO:0000256" key="1">
    <source>
        <dbReference type="SAM" id="MobiDB-lite"/>
    </source>
</evidence>
<comment type="caution">
    <text evidence="2">The sequence shown here is derived from an EMBL/GenBank/DDBJ whole genome shotgun (WGS) entry which is preliminary data.</text>
</comment>
<evidence type="ECO:0000313" key="2">
    <source>
        <dbReference type="EMBL" id="KAL1259900.1"/>
    </source>
</evidence>
<sequence length="126" mass="13903">MLKGSSRKPPGNPAEINTAPQTLRQRKGSLRAARLQRKKTGRCGPARSYSVSSILERLSLLELAQYTHMIPSVTLQGRARQRNPPSSAGVCGTLAKTNKEERNGKQKPVLLLAKRRRKSSTLDFVP</sequence>
<evidence type="ECO:0000313" key="3">
    <source>
        <dbReference type="Proteomes" id="UP001558613"/>
    </source>
</evidence>
<name>A0ABR3M5P1_9TELE</name>
<reference evidence="2 3" key="1">
    <citation type="submission" date="2023-09" db="EMBL/GenBank/DDBJ databases">
        <authorList>
            <person name="Wang M."/>
        </authorList>
    </citation>
    <scope>NUCLEOTIDE SEQUENCE [LARGE SCALE GENOMIC DNA]</scope>
    <source>
        <strain evidence="2">GT-2023</strain>
        <tissue evidence="2">Liver</tissue>
    </source>
</reference>
<feature type="region of interest" description="Disordered" evidence="1">
    <location>
        <begin position="77"/>
        <end position="112"/>
    </location>
</feature>
<gene>
    <name evidence="2" type="ORF">QQF64_010477</name>
</gene>
<accession>A0ABR3M5P1</accession>
<dbReference type="Proteomes" id="UP001558613">
    <property type="component" value="Unassembled WGS sequence"/>
</dbReference>
<keyword evidence="3" id="KW-1185">Reference proteome</keyword>
<dbReference type="EMBL" id="JAYMGO010000016">
    <property type="protein sequence ID" value="KAL1259900.1"/>
    <property type="molecule type" value="Genomic_DNA"/>
</dbReference>
<organism evidence="2 3">
    <name type="scientific">Cirrhinus molitorella</name>
    <name type="common">mud carp</name>
    <dbReference type="NCBI Taxonomy" id="172907"/>
    <lineage>
        <taxon>Eukaryota</taxon>
        <taxon>Metazoa</taxon>
        <taxon>Chordata</taxon>
        <taxon>Craniata</taxon>
        <taxon>Vertebrata</taxon>
        <taxon>Euteleostomi</taxon>
        <taxon>Actinopterygii</taxon>
        <taxon>Neopterygii</taxon>
        <taxon>Teleostei</taxon>
        <taxon>Ostariophysi</taxon>
        <taxon>Cypriniformes</taxon>
        <taxon>Cyprinidae</taxon>
        <taxon>Labeoninae</taxon>
        <taxon>Labeonini</taxon>
        <taxon>Cirrhinus</taxon>
    </lineage>
</organism>
<feature type="region of interest" description="Disordered" evidence="1">
    <location>
        <begin position="1"/>
        <end position="46"/>
    </location>
</feature>
<proteinExistence type="predicted"/>
<feature type="compositionally biased region" description="Basic residues" evidence="1">
    <location>
        <begin position="24"/>
        <end position="41"/>
    </location>
</feature>